<keyword evidence="5" id="KW-1185">Reference proteome</keyword>
<dbReference type="GO" id="GO:0003968">
    <property type="term" value="F:RNA-directed RNA polymerase activity"/>
    <property type="evidence" value="ECO:0007669"/>
    <property type="project" value="UniProtKB-KW"/>
</dbReference>
<dbReference type="RefSeq" id="YP_010804538.1">
    <property type="nucleotide sequence ID" value="NC_077091.1"/>
</dbReference>
<dbReference type="CDD" id="cd23183">
    <property type="entry name" value="ps-ssRNAv_Botourmiaviridae_RdRp"/>
    <property type="match status" value="1"/>
</dbReference>
<evidence type="ECO:0000313" key="5">
    <source>
        <dbReference type="Proteomes" id="UP001162105"/>
    </source>
</evidence>
<evidence type="ECO:0000256" key="1">
    <source>
        <dbReference type="ARBA" id="ARBA00022484"/>
    </source>
</evidence>
<keyword evidence="2" id="KW-0808">Transferase</keyword>
<keyword evidence="3" id="KW-0548">Nucleotidyltransferase</keyword>
<evidence type="ECO:0000313" key="4">
    <source>
        <dbReference type="EMBL" id="QTH80197.1"/>
    </source>
</evidence>
<proteinExistence type="predicted"/>
<accession>A0A8A6C6L8</accession>
<dbReference type="InterPro" id="IPR043502">
    <property type="entry name" value="DNA/RNA_pol_sf"/>
</dbReference>
<reference evidence="4" key="1">
    <citation type="submission" date="2020-08" db="EMBL/GenBank/DDBJ databases">
        <title>Metetranscriptome revealed virome of Pestalotiopsis spp. from Chinese barberry.</title>
        <authorList>
            <person name="Chen F."/>
            <person name="Ni H."/>
            <person name="Wang Y."/>
            <person name="Yan B."/>
        </authorList>
    </citation>
    <scope>NUCLEOTIDE SEQUENCE</scope>
    <source>
        <strain evidence="4">PBV-3</strain>
    </source>
</reference>
<name>A0A8A6C6L8_9VIRU</name>
<dbReference type="EMBL" id="MW017457">
    <property type="protein sequence ID" value="QTH80197.1"/>
    <property type="molecule type" value="Genomic_RNA"/>
</dbReference>
<dbReference type="Proteomes" id="UP001162105">
    <property type="component" value="Segment"/>
</dbReference>
<evidence type="ECO:0000256" key="3">
    <source>
        <dbReference type="ARBA" id="ARBA00022695"/>
    </source>
</evidence>
<dbReference type="Pfam" id="PF05919">
    <property type="entry name" value="Mitovir_RNA_pol"/>
    <property type="match status" value="1"/>
</dbReference>
<dbReference type="GeneID" id="80543376"/>
<protein>
    <submittedName>
        <fullName evidence="4">RNA-dependent RNA polymerase</fullName>
    </submittedName>
</protein>
<organism evidence="4 5">
    <name type="scientific">Pestalotiopsis botourmiavirus 3</name>
    <dbReference type="NCBI Taxonomy" id="2816840"/>
    <lineage>
        <taxon>Viruses</taxon>
        <taxon>Riboviria</taxon>
        <taxon>Orthornavirae</taxon>
        <taxon>Lenarviricota</taxon>
        <taxon>Miaviricetes</taxon>
        <taxon>Ourlivirales</taxon>
        <taxon>Botourmiaviridae</taxon>
        <taxon>Botoulivirus</taxon>
        <taxon>Botoulivirus alphapestalotiopsis</taxon>
    </lineage>
</organism>
<dbReference type="InterPro" id="IPR008686">
    <property type="entry name" value="RNA_pol_mitovir"/>
</dbReference>
<keyword evidence="1 4" id="KW-0696">RNA-directed RNA polymerase</keyword>
<dbReference type="KEGG" id="vg:80543376"/>
<sequence>MTRRHPRTPRCLTSARNCQAAGSVRQALKRAVILVEREFPLGDSLASRMKRGFSGNNCASLRVEWKERKEVLLANRPEREFRTLNMVLKSADRFFDVPCKVCDRKASDLAREDWMRSVASDPGFDPSTPASWSKFPLEELARRVERLVGLEWGKALPRYRESCLVPDQNGCLETRGGEGGTLGTDPSEYHPDTYGLRVGTAKCKGKYRVVTMQSAYVKEVLRPLHDCLYDVLSQRKWIVRGDFTSSHAKLVVDDHREGEYFVSGDYEAATNNIYLPAVKTIVDVLAKCPFLSEEERTVLLGSFNPKWMHWVSPNGTSFPIRRGSMMGNLLSFPVLCLLNKACFDIVSSLRRKRTGVKDYRRPIINGDDIAFSADMDTYDDWIKVTSHFGLVVNKEKTGISTRFIELNSRSFDMKTLRLLRKPVLSPLQPTKEDTSCLLTRLWLGLQTLSAGSLRWAIIMLRHDITRRGVCLTTLPTRLRRVLIKEKWFRQTLSYSPTIKTSGIARAWPHVLRDVRPASRCLPLYEAAKVELLCIGVDMVRGLKIKKEKKTVGSNKIILEPCYPARIRFERKWTWIWPEPLWNWWESHSLPLEKIPESNWVTDHVDLSSEVRWFYESTFYAPTTELSWCSTLDRVFV</sequence>
<evidence type="ECO:0000256" key="2">
    <source>
        <dbReference type="ARBA" id="ARBA00022679"/>
    </source>
</evidence>
<dbReference type="SUPFAM" id="SSF56672">
    <property type="entry name" value="DNA/RNA polymerases"/>
    <property type="match status" value="1"/>
</dbReference>